<evidence type="ECO:0000313" key="1">
    <source>
        <dbReference type="EMBL" id="KAF2844803.1"/>
    </source>
</evidence>
<sequence>MPRLNLERPTLASQLPSAFSHTLLLTRRTSMREAHHQLEGRHHYVWFEVVFTRSRSRALWRCAAKSKVTVKYHDRHYHSRPVLSCTYLSIHTYTMPSTMDCKYCRIYSTHSAPQHKPSSPPQNSA</sequence>
<reference evidence="1" key="1">
    <citation type="submission" date="2020-01" db="EMBL/GenBank/DDBJ databases">
        <authorList>
            <consortium name="DOE Joint Genome Institute"/>
            <person name="Haridas S."/>
            <person name="Albert R."/>
            <person name="Binder M."/>
            <person name="Bloem J."/>
            <person name="Labutti K."/>
            <person name="Salamov A."/>
            <person name="Andreopoulos B."/>
            <person name="Baker S.E."/>
            <person name="Barry K."/>
            <person name="Bills G."/>
            <person name="Bluhm B.H."/>
            <person name="Cannon C."/>
            <person name="Castanera R."/>
            <person name="Culley D.E."/>
            <person name="Daum C."/>
            <person name="Ezra D."/>
            <person name="Gonzalez J.B."/>
            <person name="Henrissat B."/>
            <person name="Kuo A."/>
            <person name="Liang C."/>
            <person name="Lipzen A."/>
            <person name="Lutzoni F."/>
            <person name="Magnuson J."/>
            <person name="Mondo S."/>
            <person name="Nolan M."/>
            <person name="Ohm R."/>
            <person name="Pangilinan J."/>
            <person name="Park H.-J."/>
            <person name="Ramirez L."/>
            <person name="Alfaro M."/>
            <person name="Sun H."/>
            <person name="Tritt A."/>
            <person name="Yoshinaga Y."/>
            <person name="Zwiers L.-H."/>
            <person name="Turgeon B.G."/>
            <person name="Goodwin S.B."/>
            <person name="Spatafora J.W."/>
            <person name="Crous P.W."/>
            <person name="Grigoriev I.V."/>
        </authorList>
    </citation>
    <scope>NUCLEOTIDE SEQUENCE</scope>
    <source>
        <strain evidence="1">IPT5</strain>
    </source>
</reference>
<proteinExistence type="predicted"/>
<dbReference type="Proteomes" id="UP000799423">
    <property type="component" value="Unassembled WGS sequence"/>
</dbReference>
<protein>
    <submittedName>
        <fullName evidence="1">Uncharacterized protein</fullName>
    </submittedName>
</protein>
<dbReference type="EMBL" id="MU006363">
    <property type="protein sequence ID" value="KAF2844803.1"/>
    <property type="molecule type" value="Genomic_DNA"/>
</dbReference>
<evidence type="ECO:0000313" key="2">
    <source>
        <dbReference type="Proteomes" id="UP000799423"/>
    </source>
</evidence>
<organism evidence="1 2">
    <name type="scientific">Plenodomus tracheiphilus IPT5</name>
    <dbReference type="NCBI Taxonomy" id="1408161"/>
    <lineage>
        <taxon>Eukaryota</taxon>
        <taxon>Fungi</taxon>
        <taxon>Dikarya</taxon>
        <taxon>Ascomycota</taxon>
        <taxon>Pezizomycotina</taxon>
        <taxon>Dothideomycetes</taxon>
        <taxon>Pleosporomycetidae</taxon>
        <taxon>Pleosporales</taxon>
        <taxon>Pleosporineae</taxon>
        <taxon>Leptosphaeriaceae</taxon>
        <taxon>Plenodomus</taxon>
    </lineage>
</organism>
<gene>
    <name evidence="1" type="ORF">T440DRAFT_301748</name>
</gene>
<name>A0A6A7AP09_9PLEO</name>
<dbReference type="AlphaFoldDB" id="A0A6A7AP09"/>
<accession>A0A6A7AP09</accession>
<keyword evidence="2" id="KW-1185">Reference proteome</keyword>